<dbReference type="AlphaFoldDB" id="A0A097EFL1"/>
<dbReference type="KEGG" id="stax:MC45_08190"/>
<dbReference type="InterPro" id="IPR036679">
    <property type="entry name" value="FlgN-like_sf"/>
</dbReference>
<dbReference type="STRING" id="1549858.MC45_08190"/>
<proteinExistence type="predicted"/>
<dbReference type="eggNOG" id="ENOG5031CKV">
    <property type="taxonomic scope" value="Bacteria"/>
</dbReference>
<name>A0A097EFL1_9SPHN</name>
<dbReference type="SUPFAM" id="SSF140566">
    <property type="entry name" value="FlgN-like"/>
    <property type="match status" value="1"/>
</dbReference>
<dbReference type="RefSeq" id="WP_038661700.1">
    <property type="nucleotide sequence ID" value="NZ_CP009571.1"/>
</dbReference>
<dbReference type="EMBL" id="CP009571">
    <property type="protein sequence ID" value="AIT06357.1"/>
    <property type="molecule type" value="Genomic_DNA"/>
</dbReference>
<sequence length="140" mass="15387">MIDRLTDVLDSLLMLMEEETRHLQESPFGAALPELAATKVRLVGQLEQMTAAYGRSTVDWNRSLDEAQRARLEELLARLEPISAANAAALERQIDLSVEMIGAITSEAKRLAGRATSTYGAQGHLSRFDPTMPIAINSSY</sequence>
<evidence type="ECO:0000313" key="1">
    <source>
        <dbReference type="EMBL" id="AIT06357.1"/>
    </source>
</evidence>
<dbReference type="HOGENOM" id="CLU_1843821_0_0_5"/>
<dbReference type="GO" id="GO:0044780">
    <property type="term" value="P:bacterial-type flagellum assembly"/>
    <property type="evidence" value="ECO:0007669"/>
    <property type="project" value="InterPro"/>
</dbReference>
<accession>A0A097EFL1</accession>
<protein>
    <submittedName>
        <fullName evidence="1">Flagellar biosynthesis protein FlgN</fullName>
    </submittedName>
</protein>
<reference evidence="1 2" key="1">
    <citation type="submission" date="2014-09" db="EMBL/GenBank/DDBJ databases">
        <title>Using Illumina technology Improving SMRT sequencing Genome Assembly by RASTools.</title>
        <authorList>
            <person name="Zhou Y."/>
            <person name="Ma T."/>
            <person name="Liu T."/>
        </authorList>
    </citation>
    <scope>NUCLEOTIDE SEQUENCE [LARGE SCALE GENOMIC DNA]</scope>
    <source>
        <strain evidence="1 2">ATCC 55669</strain>
    </source>
</reference>
<evidence type="ECO:0000313" key="2">
    <source>
        <dbReference type="Proteomes" id="UP000033200"/>
    </source>
</evidence>
<keyword evidence="1" id="KW-0966">Cell projection</keyword>
<dbReference type="Proteomes" id="UP000033200">
    <property type="component" value="Chromosome"/>
</dbReference>
<keyword evidence="1" id="KW-0969">Cilium</keyword>
<organism evidence="1 2">
    <name type="scientific">Sphingomonas taxi</name>
    <dbReference type="NCBI Taxonomy" id="1549858"/>
    <lineage>
        <taxon>Bacteria</taxon>
        <taxon>Pseudomonadati</taxon>
        <taxon>Pseudomonadota</taxon>
        <taxon>Alphaproteobacteria</taxon>
        <taxon>Sphingomonadales</taxon>
        <taxon>Sphingomonadaceae</taxon>
        <taxon>Sphingomonas</taxon>
    </lineage>
</organism>
<gene>
    <name evidence="1" type="ORF">MC45_08190</name>
</gene>
<keyword evidence="1" id="KW-0282">Flagellum</keyword>
<keyword evidence="2" id="KW-1185">Reference proteome</keyword>